<dbReference type="InterPro" id="IPR007751">
    <property type="entry name" value="DUF676_lipase-like"/>
</dbReference>
<dbReference type="AlphaFoldDB" id="A0A4R8GKZ7"/>
<name>A0A4R8GKZ7_9FIRM</name>
<evidence type="ECO:0000259" key="1">
    <source>
        <dbReference type="Pfam" id="PF05057"/>
    </source>
</evidence>
<reference evidence="2 3" key="1">
    <citation type="submission" date="2019-03" db="EMBL/GenBank/DDBJ databases">
        <title>Subsurface microbial communities from deep shales in Ohio and West Virginia, USA.</title>
        <authorList>
            <person name="Wrighton K."/>
        </authorList>
    </citation>
    <scope>NUCLEOTIDE SEQUENCE [LARGE SCALE GENOMIC DNA]</scope>
    <source>
        <strain evidence="2 3">MSL 6dP</strain>
    </source>
</reference>
<sequence>MNSKVILVHGYNKNQNDMLALKENLEGLDYDVILVNLPLTFKKIEACNSIFKQKIEKIISDLEQNEKISFVGHSTGGLIIRCFLSNREYRDRIHRCVLIATPNQGSQLANIAAKFANIFTNIFKTLDSLRSNNVKKLFLEDTATIEVGAIAGNKNNLFLGKLLKNENDGRVQIDSVKYNGLKDFIVIPYGHKEIHYKFKTAELVDSFLSKGKFKR</sequence>
<keyword evidence="3" id="KW-1185">Reference proteome</keyword>
<dbReference type="Gene3D" id="3.40.50.1820">
    <property type="entry name" value="alpha/beta hydrolase"/>
    <property type="match status" value="1"/>
</dbReference>
<dbReference type="EMBL" id="SOEG01000042">
    <property type="protein sequence ID" value="TDX46340.1"/>
    <property type="molecule type" value="Genomic_DNA"/>
</dbReference>
<gene>
    <name evidence="2" type="ORF">C7959_1427</name>
</gene>
<dbReference type="Pfam" id="PF05057">
    <property type="entry name" value="DUF676"/>
    <property type="match status" value="1"/>
</dbReference>
<dbReference type="Proteomes" id="UP000295832">
    <property type="component" value="Unassembled WGS sequence"/>
</dbReference>
<dbReference type="SUPFAM" id="SSF53474">
    <property type="entry name" value="alpha/beta-Hydrolases"/>
    <property type="match status" value="1"/>
</dbReference>
<proteinExistence type="predicted"/>
<protein>
    <submittedName>
        <fullName evidence="2">Putative serine esterase DUF676</fullName>
    </submittedName>
</protein>
<dbReference type="PANTHER" id="PTHR37946">
    <property type="entry name" value="SLL1969 PROTEIN"/>
    <property type="match status" value="1"/>
</dbReference>
<evidence type="ECO:0000313" key="2">
    <source>
        <dbReference type="EMBL" id="TDX46340.1"/>
    </source>
</evidence>
<dbReference type="STRING" id="926561.GCA_000379025_01208"/>
<comment type="caution">
    <text evidence="2">The sequence shown here is derived from an EMBL/GenBank/DDBJ whole genome shotgun (WGS) entry which is preliminary data.</text>
</comment>
<dbReference type="RefSeq" id="WP_134118777.1">
    <property type="nucleotide sequence ID" value="NZ_SOEG01000042.1"/>
</dbReference>
<evidence type="ECO:0000313" key="3">
    <source>
        <dbReference type="Proteomes" id="UP000295832"/>
    </source>
</evidence>
<dbReference type="InterPro" id="IPR029058">
    <property type="entry name" value="AB_hydrolase_fold"/>
</dbReference>
<feature type="domain" description="DUF676" evidence="1">
    <location>
        <begin position="5"/>
        <end position="121"/>
    </location>
</feature>
<accession>A0A4R8GKZ7</accession>
<dbReference type="PANTHER" id="PTHR37946:SF1">
    <property type="entry name" value="SLL1969 PROTEIN"/>
    <property type="match status" value="1"/>
</dbReference>
<organism evidence="2 3">
    <name type="scientific">Orenia marismortui</name>
    <dbReference type="NCBI Taxonomy" id="46469"/>
    <lineage>
        <taxon>Bacteria</taxon>
        <taxon>Bacillati</taxon>
        <taxon>Bacillota</taxon>
        <taxon>Clostridia</taxon>
        <taxon>Halanaerobiales</taxon>
        <taxon>Halobacteroidaceae</taxon>
        <taxon>Orenia</taxon>
    </lineage>
</organism>